<dbReference type="PANTHER" id="PTHR30509:SF8">
    <property type="entry name" value="INNER MEMBRANE PROTEIN YCCS"/>
    <property type="match status" value="1"/>
</dbReference>
<evidence type="ECO:0000256" key="7">
    <source>
        <dbReference type="SAM" id="Phobius"/>
    </source>
</evidence>
<feature type="transmembrane region" description="Helical" evidence="7">
    <location>
        <begin position="438"/>
        <end position="455"/>
    </location>
</feature>
<comment type="similarity">
    <text evidence="6">Belongs to the YccS/YhfK family.</text>
</comment>
<dbReference type="PANTHER" id="PTHR30509">
    <property type="entry name" value="P-HYDROXYBENZOIC ACID EFFLUX PUMP SUBUNIT-RELATED"/>
    <property type="match status" value="1"/>
</dbReference>
<evidence type="ECO:0000259" key="8">
    <source>
        <dbReference type="Pfam" id="PF12805"/>
    </source>
</evidence>
<keyword evidence="2" id="KW-1003">Cell membrane</keyword>
<evidence type="ECO:0000256" key="2">
    <source>
        <dbReference type="ARBA" id="ARBA00022475"/>
    </source>
</evidence>
<dbReference type="EMBL" id="BAABFC010000022">
    <property type="protein sequence ID" value="GAA4502735.1"/>
    <property type="molecule type" value="Genomic_DNA"/>
</dbReference>
<feature type="transmembrane region" description="Helical" evidence="7">
    <location>
        <begin position="91"/>
        <end position="108"/>
    </location>
</feature>
<evidence type="ECO:0000259" key="9">
    <source>
        <dbReference type="Pfam" id="PF13515"/>
    </source>
</evidence>
<evidence type="ECO:0000256" key="1">
    <source>
        <dbReference type="ARBA" id="ARBA00004651"/>
    </source>
</evidence>
<protein>
    <submittedName>
        <fullName evidence="10">YccS family putative transporter</fullName>
    </submittedName>
</protein>
<feature type="transmembrane region" description="Helical" evidence="7">
    <location>
        <begin position="66"/>
        <end position="85"/>
    </location>
</feature>
<feature type="domain" description="Integral membrane protein YccS N-terminal" evidence="8">
    <location>
        <begin position="66"/>
        <end position="343"/>
    </location>
</feature>
<dbReference type="NCBIfam" id="TIGR01667">
    <property type="entry name" value="YCCS_YHFK"/>
    <property type="match status" value="1"/>
</dbReference>
<dbReference type="InterPro" id="IPR010019">
    <property type="entry name" value="Integral_membrane_YccS"/>
</dbReference>
<keyword evidence="11" id="KW-1185">Reference proteome</keyword>
<keyword evidence="3 7" id="KW-0812">Transmembrane</keyword>
<keyword evidence="5 7" id="KW-0472">Membrane</keyword>
<feature type="transmembrane region" description="Helical" evidence="7">
    <location>
        <begin position="12"/>
        <end position="30"/>
    </location>
</feature>
<accession>A0ABP8QHV3</accession>
<evidence type="ECO:0000256" key="6">
    <source>
        <dbReference type="ARBA" id="ARBA00043993"/>
    </source>
</evidence>
<feature type="transmembrane region" description="Helical" evidence="7">
    <location>
        <begin position="484"/>
        <end position="501"/>
    </location>
</feature>
<name>A0ABP8QHV3_9GAMM</name>
<feature type="transmembrane region" description="Helical" evidence="7">
    <location>
        <begin position="115"/>
        <end position="133"/>
    </location>
</feature>
<feature type="transmembrane region" description="Helical" evidence="7">
    <location>
        <begin position="391"/>
        <end position="408"/>
    </location>
</feature>
<feature type="domain" description="Integral membrane bound transporter" evidence="9">
    <location>
        <begin position="401"/>
        <end position="522"/>
    </location>
</feature>
<evidence type="ECO:0000313" key="11">
    <source>
        <dbReference type="Proteomes" id="UP001501321"/>
    </source>
</evidence>
<dbReference type="Pfam" id="PF13515">
    <property type="entry name" value="FUSC_2"/>
    <property type="match status" value="1"/>
</dbReference>
<dbReference type="RefSeq" id="WP_345014201.1">
    <property type="nucleotide sequence ID" value="NZ_BAABFC010000022.1"/>
</dbReference>
<proteinExistence type="inferred from homology"/>
<dbReference type="Pfam" id="PF12805">
    <property type="entry name" value="FUSC-like"/>
    <property type="match status" value="1"/>
</dbReference>
<dbReference type="InterPro" id="IPR032692">
    <property type="entry name" value="YccS_N"/>
</dbReference>
<dbReference type="InterPro" id="IPR010020">
    <property type="entry name" value="Integral_membrane_YCCS_YHJK"/>
</dbReference>
<organism evidence="10 11">
    <name type="scientific">Pseudaeromonas paramecii</name>
    <dbReference type="NCBI Taxonomy" id="2138166"/>
    <lineage>
        <taxon>Bacteria</taxon>
        <taxon>Pseudomonadati</taxon>
        <taxon>Pseudomonadota</taxon>
        <taxon>Gammaproteobacteria</taxon>
        <taxon>Aeromonadales</taxon>
        <taxon>Aeromonadaceae</taxon>
        <taxon>Pseudaeromonas</taxon>
    </lineage>
</organism>
<feature type="transmembrane region" description="Helical" evidence="7">
    <location>
        <begin position="507"/>
        <end position="529"/>
    </location>
</feature>
<evidence type="ECO:0000256" key="3">
    <source>
        <dbReference type="ARBA" id="ARBA00022692"/>
    </source>
</evidence>
<evidence type="ECO:0000256" key="5">
    <source>
        <dbReference type="ARBA" id="ARBA00023136"/>
    </source>
</evidence>
<evidence type="ECO:0000256" key="4">
    <source>
        <dbReference type="ARBA" id="ARBA00022989"/>
    </source>
</evidence>
<dbReference type="NCBIfam" id="TIGR01666">
    <property type="entry name" value="YCCS"/>
    <property type="match status" value="1"/>
</dbReference>
<evidence type="ECO:0000313" key="10">
    <source>
        <dbReference type="EMBL" id="GAA4502735.1"/>
    </source>
</evidence>
<gene>
    <name evidence="10" type="primary">yccS</name>
    <name evidence="10" type="ORF">GCM10023095_27930</name>
</gene>
<comment type="caution">
    <text evidence="10">The sequence shown here is derived from an EMBL/GenBank/DDBJ whole genome shotgun (WGS) entry which is preliminary data.</text>
</comment>
<comment type="subcellular location">
    <subcellularLocation>
        <location evidence="1">Cell membrane</location>
        <topology evidence="1">Multi-pass membrane protein</topology>
    </subcellularLocation>
</comment>
<sequence>MSMLQPRRLLTDSHLFFALKIAVTMVGVLLPGWLLGMTHESVILSLGVVAGAIAEPDDSLSGRIKNLLMTLGCFLIATFSVQYLYPYPPAFALGLFTSTVGFIMLGALGPRYAAISFGSLLVAIYAMLGASQAPTPWYLPLWLCLGAMWYGLVSVIWLHFHPYKSLHEQLSQVYFALGRYFETKSGLFSQPVANFPQLRHQLSVVNIGSVTSLNQVKIMLQRRLGNRVPPHLSRLLQLYLLAQEIHEKITSSHYLYERLEQEMANAAILDGFAETLEQLGQACRQLGFAILMHRSFTLTRSPRWALQALADQLQLHRQQHQQQDPLHNSLSFLHQNLTSIGELLMEAGRISGQMDAPFTEPTPPQLPRESQPDLRGLPGHFTPDSPLFRHAIRMGVCLVSAYGLLLLFPIHQGFWVLLTCLFVCQSSYTATRTRLVERILGTLLGLVLGLGLLWLAPGPHGQLLIMGIAAVLFFAQLRSNYSAAVTFITLYAVTAFGLLGVEGSTILLPRLIDTLLGGLLSYLAVTFIWPDWSFRRLPALLAASLGSTAHYFTQVRHTLAGEHDALAYRIARRRAHQADCALAQAWQQILVEPKPGRRLLRLSVALTQRSHALISYVSTLGAHRQRLQLPPDNPWLQLGDEIERVLRCAAQGQQGELIHLPAPQDDSALTPAERLLAQEMGLIAEVANELLRLSWLMGHQKETP</sequence>
<dbReference type="Proteomes" id="UP001501321">
    <property type="component" value="Unassembled WGS sequence"/>
</dbReference>
<reference evidence="11" key="1">
    <citation type="journal article" date="2019" name="Int. J. Syst. Evol. Microbiol.">
        <title>The Global Catalogue of Microorganisms (GCM) 10K type strain sequencing project: providing services to taxonomists for standard genome sequencing and annotation.</title>
        <authorList>
            <consortium name="The Broad Institute Genomics Platform"/>
            <consortium name="The Broad Institute Genome Sequencing Center for Infectious Disease"/>
            <person name="Wu L."/>
            <person name="Ma J."/>
        </authorList>
    </citation>
    <scope>NUCLEOTIDE SEQUENCE [LARGE SCALE GENOMIC DNA]</scope>
    <source>
        <strain evidence="11">JCM 32226</strain>
    </source>
</reference>
<feature type="transmembrane region" description="Helical" evidence="7">
    <location>
        <begin position="139"/>
        <end position="160"/>
    </location>
</feature>
<dbReference type="InterPro" id="IPR049453">
    <property type="entry name" value="Memb_transporter_dom"/>
</dbReference>
<keyword evidence="4 7" id="KW-1133">Transmembrane helix</keyword>